<name>A0A290HCB3_9BACT</name>
<proteinExistence type="predicted"/>
<dbReference type="EMBL" id="CP023275">
    <property type="protein sequence ID" value="ATB69065.1"/>
    <property type="molecule type" value="Genomic_DNA"/>
</dbReference>
<sequence>MRGSIHYQTGELAKVLFSPGMSKREQKSTGFIANTETLKTYREVWNELGIYAKENFALKDLQKLNEKHIVHYMYFKAYQHISEQRLELISSALGKLETALRKLNAKYFLESSHDGAIHDREYDFSIRHEILDEARKNLLVVETSDEPTFCRAYTDPQALIDTITDPIYKLAAKIQYESGARLEGIERIDPFLSIKTQKLHDNRLGDIIDYIRIDDVVCKVEQLQGIEYDSLEAMQKGRIFDIEKGGKPGILLVHVDTYQQLKAHLLKNDVFCIDVNKYRAALKEAAQITNQEYQGSHGFRWNFARERFTNIQVIGGLTYDQALQQVSWEMKHERASITEHYLR</sequence>
<dbReference type="KEGG" id="sulj:SJPD1_0953"/>
<gene>
    <name evidence="1" type="ORF">SJPD1_0953</name>
</gene>
<organism evidence="1 2">
    <name type="scientific">Sulfurospirillum diekertiae</name>
    <dbReference type="NCBI Taxonomy" id="1854492"/>
    <lineage>
        <taxon>Bacteria</taxon>
        <taxon>Pseudomonadati</taxon>
        <taxon>Campylobacterota</taxon>
        <taxon>Epsilonproteobacteria</taxon>
        <taxon>Campylobacterales</taxon>
        <taxon>Sulfurospirillaceae</taxon>
        <taxon>Sulfurospirillum</taxon>
    </lineage>
</organism>
<dbReference type="RefSeq" id="WP_096046194.1">
    <property type="nucleotide sequence ID" value="NZ_CP023275.1"/>
</dbReference>
<evidence type="ECO:0000313" key="2">
    <source>
        <dbReference type="Proteomes" id="UP000217349"/>
    </source>
</evidence>
<dbReference type="AlphaFoldDB" id="A0A290HCB3"/>
<protein>
    <submittedName>
        <fullName evidence="1">Uncharacterized protein</fullName>
    </submittedName>
</protein>
<dbReference type="Proteomes" id="UP000217349">
    <property type="component" value="Chromosome"/>
</dbReference>
<evidence type="ECO:0000313" key="1">
    <source>
        <dbReference type="EMBL" id="ATB69065.1"/>
    </source>
</evidence>
<accession>A0A290HCB3</accession>
<dbReference type="OrthoDB" id="5346322at2"/>
<reference evidence="2" key="1">
    <citation type="submission" date="2017-09" db="EMBL/GenBank/DDBJ databases">
        <title>The complete genome of Sulfurospirillum sp. JPD-1.</title>
        <authorList>
            <person name="Goris T."/>
        </authorList>
    </citation>
    <scope>NUCLEOTIDE SEQUENCE [LARGE SCALE GENOMIC DNA]</scope>
    <source>
        <strain evidence="2">JPD-1</strain>
    </source>
</reference>